<dbReference type="InterPro" id="IPR039776">
    <property type="entry name" value="Pds5"/>
</dbReference>
<reference evidence="6" key="1">
    <citation type="submission" date="2024-07" db="EMBL/GenBank/DDBJ databases">
        <title>Two chromosome-level genome assemblies of Korean endemic species Abeliophyllum distichum and Forsythia ovata (Oleaceae).</title>
        <authorList>
            <person name="Jang H."/>
        </authorList>
    </citation>
    <scope>NUCLEOTIDE SEQUENCE [LARGE SCALE GENOMIC DNA]</scope>
</reference>
<comment type="subcellular location">
    <subcellularLocation>
        <location evidence="1">Nucleus</location>
    </subcellularLocation>
</comment>
<evidence type="ECO:0000256" key="1">
    <source>
        <dbReference type="ARBA" id="ARBA00004123"/>
    </source>
</evidence>
<gene>
    <name evidence="5" type="ORF">Adt_38149</name>
</gene>
<accession>A0ABD1Q1E3</accession>
<keyword evidence="6" id="KW-1185">Reference proteome</keyword>
<evidence type="ECO:0000313" key="5">
    <source>
        <dbReference type="EMBL" id="KAL2470013.1"/>
    </source>
</evidence>
<dbReference type="PANTHER" id="PTHR12663:SF50">
    <property type="entry name" value="SISTER CHROMATID COHESION PROTEIN PDS5 HOMOLOG B"/>
    <property type="match status" value="1"/>
</dbReference>
<dbReference type="AlphaFoldDB" id="A0ABD1Q1E3"/>
<name>A0ABD1Q1E3_9LAMI</name>
<comment type="caution">
    <text evidence="5">The sequence shown here is derived from an EMBL/GenBank/DDBJ whole genome shotgun (WGS) entry which is preliminary data.</text>
</comment>
<dbReference type="GO" id="GO:0007062">
    <property type="term" value="P:sister chromatid cohesion"/>
    <property type="evidence" value="ECO:0007669"/>
    <property type="project" value="UniProtKB-ARBA"/>
</dbReference>
<evidence type="ECO:0000256" key="4">
    <source>
        <dbReference type="ARBA" id="ARBA00023242"/>
    </source>
</evidence>
<keyword evidence="4" id="KW-0539">Nucleus</keyword>
<dbReference type="EMBL" id="JBFOLK010000012">
    <property type="protein sequence ID" value="KAL2470013.1"/>
    <property type="molecule type" value="Genomic_DNA"/>
</dbReference>
<protein>
    <submittedName>
        <fullName evidence="5">ARM repeat superfamily protein</fullName>
    </submittedName>
</protein>
<keyword evidence="2" id="KW-0227">DNA damage</keyword>
<dbReference type="Proteomes" id="UP001604336">
    <property type="component" value="Unassembled WGS sequence"/>
</dbReference>
<evidence type="ECO:0000256" key="2">
    <source>
        <dbReference type="ARBA" id="ARBA00022763"/>
    </source>
</evidence>
<proteinExistence type="predicted"/>
<keyword evidence="3" id="KW-0234">DNA repair</keyword>
<sequence length="200" mass="22457">MAMAEQVVNRIGKQLAAYRTCPKKDTLVKLLEEATSAFPELEQSESLKSTIKPLSDSLVRHGLLLHKDKDIRLLVGICFCEIIRILAPNPDFSDATFREKVEETDADPLILEGTVSQPLLDVVLHNLIKERKGVSSASFQLAVSVIQNCGEKLEHYICNFLRSCILNRDAVGSALKECYHEIIHETFDVPLKCFFLLFLA</sequence>
<organism evidence="5 6">
    <name type="scientific">Abeliophyllum distichum</name>
    <dbReference type="NCBI Taxonomy" id="126358"/>
    <lineage>
        <taxon>Eukaryota</taxon>
        <taxon>Viridiplantae</taxon>
        <taxon>Streptophyta</taxon>
        <taxon>Embryophyta</taxon>
        <taxon>Tracheophyta</taxon>
        <taxon>Spermatophyta</taxon>
        <taxon>Magnoliopsida</taxon>
        <taxon>eudicotyledons</taxon>
        <taxon>Gunneridae</taxon>
        <taxon>Pentapetalae</taxon>
        <taxon>asterids</taxon>
        <taxon>lamiids</taxon>
        <taxon>Lamiales</taxon>
        <taxon>Oleaceae</taxon>
        <taxon>Forsythieae</taxon>
        <taxon>Abeliophyllum</taxon>
    </lineage>
</organism>
<evidence type="ECO:0000256" key="3">
    <source>
        <dbReference type="ARBA" id="ARBA00023204"/>
    </source>
</evidence>
<dbReference type="GO" id="GO:0006281">
    <property type="term" value="P:DNA repair"/>
    <property type="evidence" value="ECO:0007669"/>
    <property type="project" value="UniProtKB-KW"/>
</dbReference>
<evidence type="ECO:0000313" key="6">
    <source>
        <dbReference type="Proteomes" id="UP001604336"/>
    </source>
</evidence>
<dbReference type="GO" id="GO:0005634">
    <property type="term" value="C:nucleus"/>
    <property type="evidence" value="ECO:0007669"/>
    <property type="project" value="UniProtKB-SubCell"/>
</dbReference>
<dbReference type="Pfam" id="PF20168">
    <property type="entry name" value="PDS5"/>
    <property type="match status" value="2"/>
</dbReference>
<dbReference type="PANTHER" id="PTHR12663">
    <property type="entry name" value="ANDROGEN INDUCED INHIBITOR OF PROLIFERATION AS3 / PDS5-RELATED"/>
    <property type="match status" value="1"/>
</dbReference>